<evidence type="ECO:0000256" key="3">
    <source>
        <dbReference type="ARBA" id="ARBA00008981"/>
    </source>
</evidence>
<comment type="subcellular location">
    <subcellularLocation>
        <location evidence="7">Cytoplasm</location>
    </subcellularLocation>
</comment>
<dbReference type="FunFam" id="3.40.640.10:FF:000021">
    <property type="entry name" value="Glutamate-1-semialdehyde 2,1-aminomutase"/>
    <property type="match status" value="1"/>
</dbReference>
<dbReference type="InterPro" id="IPR015422">
    <property type="entry name" value="PyrdxlP-dep_Trfase_small"/>
</dbReference>
<keyword evidence="6 7" id="KW-0627">Porphyrin biosynthesis</keyword>
<dbReference type="InterPro" id="IPR015424">
    <property type="entry name" value="PyrdxlP-dep_Trfase"/>
</dbReference>
<dbReference type="GO" id="GO:0006782">
    <property type="term" value="P:protoporphyrinogen IX biosynthetic process"/>
    <property type="evidence" value="ECO:0007669"/>
    <property type="project" value="UniProtKB-UniRule"/>
</dbReference>
<accession>A0A0P8AKS3</accession>
<dbReference type="CDD" id="cd00610">
    <property type="entry name" value="OAT_like"/>
    <property type="match status" value="1"/>
</dbReference>
<protein>
    <recommendedName>
        <fullName evidence="7">Glutamate-1-semialdehyde 2,1-aminomutase</fullName>
        <shortName evidence="7">GSA</shortName>
        <ecNumber evidence="7">5.4.3.8</ecNumber>
    </recommendedName>
    <alternativeName>
        <fullName evidence="7">Glutamate-1-semialdehyde aminotransferase</fullName>
        <shortName evidence="7">GSA-AT</shortName>
    </alternativeName>
</protein>
<comment type="catalytic activity">
    <reaction evidence="7">
        <text>(S)-4-amino-5-oxopentanoate = 5-aminolevulinate</text>
        <dbReference type="Rhea" id="RHEA:14265"/>
        <dbReference type="ChEBI" id="CHEBI:57501"/>
        <dbReference type="ChEBI" id="CHEBI:356416"/>
        <dbReference type="EC" id="5.4.3.8"/>
    </reaction>
</comment>
<dbReference type="GO" id="GO:0042286">
    <property type="term" value="F:glutamate-1-semialdehyde 2,1-aminomutase activity"/>
    <property type="evidence" value="ECO:0007669"/>
    <property type="project" value="UniProtKB-UniRule"/>
</dbReference>
<evidence type="ECO:0000313" key="8">
    <source>
        <dbReference type="EMBL" id="KPQ19323.1"/>
    </source>
</evidence>
<dbReference type="Gene3D" id="3.90.1150.10">
    <property type="entry name" value="Aspartate Aminotransferase, domain 1"/>
    <property type="match status" value="1"/>
</dbReference>
<gene>
    <name evidence="7 8" type="primary">hemL</name>
    <name evidence="8" type="ORF">HLUCCX10_02840</name>
</gene>
<comment type="similarity">
    <text evidence="3 7">Belongs to the class-III pyridoxal-phosphate-dependent aminotransferase family. HemL subfamily.</text>
</comment>
<dbReference type="HAMAP" id="MF_00375">
    <property type="entry name" value="HemL_aminotrans_3"/>
    <property type="match status" value="1"/>
</dbReference>
<comment type="caution">
    <text evidence="8">The sequence shown here is derived from an EMBL/GenBank/DDBJ whole genome shotgun (WGS) entry which is preliminary data.</text>
</comment>
<dbReference type="Proteomes" id="UP000050421">
    <property type="component" value="Unassembled WGS sequence"/>
</dbReference>
<dbReference type="PANTHER" id="PTHR43713:SF3">
    <property type="entry name" value="GLUTAMATE-1-SEMIALDEHYDE 2,1-AMINOMUTASE 1, CHLOROPLASTIC-RELATED"/>
    <property type="match status" value="1"/>
</dbReference>
<dbReference type="GO" id="GO:0005737">
    <property type="term" value="C:cytoplasm"/>
    <property type="evidence" value="ECO:0007669"/>
    <property type="project" value="UniProtKB-SubCell"/>
</dbReference>
<dbReference type="Gene3D" id="3.40.640.10">
    <property type="entry name" value="Type I PLP-dependent aspartate aminotransferase-like (Major domain)"/>
    <property type="match status" value="1"/>
</dbReference>
<proteinExistence type="inferred from homology"/>
<dbReference type="PANTHER" id="PTHR43713">
    <property type="entry name" value="GLUTAMATE-1-SEMIALDEHYDE 2,1-AMINOMUTASE"/>
    <property type="match status" value="1"/>
</dbReference>
<dbReference type="STRING" id="1305737.GCA_000526355_00575"/>
<sequence length="432" mass="46673">MNISESKRLFAKAQDFIPGGVNSPVRAFRAVGGDPIFIKKASGAFIYDENDNAYIEMINSWGPMILGHNHPLIRESVIQAMESGTSFGAPTAREIEIAELIISMVPSVEKVRMVNSGTEATMSAIRVARGYTGKDKIIKMIGHYHGHGDSFLIAAGSGAMTMGQPDSPGVTAGTAKDTLLAPYNDLEAIEELVRLNKGEIAALILEPVPGNMGLAFPMPGYLEGVRKICNREGIVLIFDEVMTGFRLAPGGAQELYGVTPDMTTLGKIIGGGMPVGAYGGRKEIMDFVSPSGPVYQAGTLSGNPIAMAAGLAMLKYLQSHPETYGQLLNIGRKVSEGIKKINLELGYDYTVNHVGSMYSLFFTDQPVTDFESAKQADTGLFGKYFQAMLQRGVYLAPSQFESLFLSTALTDELIDKILEAHRESMIEIHKNQ</sequence>
<comment type="subunit">
    <text evidence="7">Homodimer.</text>
</comment>
<dbReference type="Pfam" id="PF00202">
    <property type="entry name" value="Aminotran_3"/>
    <property type="match status" value="1"/>
</dbReference>
<evidence type="ECO:0000313" key="9">
    <source>
        <dbReference type="Proteomes" id="UP000050421"/>
    </source>
</evidence>
<evidence type="ECO:0000256" key="1">
    <source>
        <dbReference type="ARBA" id="ARBA00001933"/>
    </source>
</evidence>
<dbReference type="GO" id="GO:0008483">
    <property type="term" value="F:transaminase activity"/>
    <property type="evidence" value="ECO:0007669"/>
    <property type="project" value="InterPro"/>
</dbReference>
<dbReference type="InterPro" id="IPR004639">
    <property type="entry name" value="4pyrrol_synth_GluAld_NH2Trfase"/>
</dbReference>
<dbReference type="EC" id="5.4.3.8" evidence="7"/>
<dbReference type="PROSITE" id="PS00600">
    <property type="entry name" value="AA_TRANSFER_CLASS_3"/>
    <property type="match status" value="1"/>
</dbReference>
<dbReference type="SUPFAM" id="SSF53383">
    <property type="entry name" value="PLP-dependent transferases"/>
    <property type="match status" value="1"/>
</dbReference>
<dbReference type="GO" id="GO:0030170">
    <property type="term" value="F:pyridoxal phosphate binding"/>
    <property type="evidence" value="ECO:0007669"/>
    <property type="project" value="InterPro"/>
</dbReference>
<feature type="modified residue" description="N6-(pyridoxal phosphate)lysine" evidence="7">
    <location>
        <position position="267"/>
    </location>
</feature>
<reference evidence="8 9" key="1">
    <citation type="submission" date="2015-09" db="EMBL/GenBank/DDBJ databases">
        <title>Identification and resolution of microdiversity through metagenomic sequencing of parallel consortia.</title>
        <authorList>
            <person name="Nelson W.C."/>
            <person name="Romine M.F."/>
            <person name="Lindemann S.R."/>
        </authorList>
    </citation>
    <scope>NUCLEOTIDE SEQUENCE [LARGE SCALE GENOMIC DNA]</scope>
    <source>
        <strain evidence="8">HL-49</strain>
    </source>
</reference>
<dbReference type="eggNOG" id="COG0001">
    <property type="taxonomic scope" value="Bacteria"/>
</dbReference>
<evidence type="ECO:0000256" key="5">
    <source>
        <dbReference type="ARBA" id="ARBA00023235"/>
    </source>
</evidence>
<dbReference type="InterPro" id="IPR049704">
    <property type="entry name" value="Aminotrans_3_PPA_site"/>
</dbReference>
<keyword evidence="5 7" id="KW-0413">Isomerase</keyword>
<dbReference type="NCBIfam" id="NF000818">
    <property type="entry name" value="PRK00062.1"/>
    <property type="match status" value="1"/>
</dbReference>
<comment type="pathway">
    <text evidence="2">Porphyrin-containing compound metabolism; protoporphyrin-IX biosynthesis; 5-aminolevulinate from L-glutamyl-tRNA(Glu): step 2/2.</text>
</comment>
<keyword evidence="4 7" id="KW-0663">Pyridoxal phosphate</keyword>
<name>A0A0P8AKS3_9BACT</name>
<dbReference type="UniPathway" id="UPA00251">
    <property type="reaction ID" value="UER00317"/>
</dbReference>
<evidence type="ECO:0000256" key="6">
    <source>
        <dbReference type="ARBA" id="ARBA00023244"/>
    </source>
</evidence>
<keyword evidence="7" id="KW-0963">Cytoplasm</keyword>
<evidence type="ECO:0000256" key="2">
    <source>
        <dbReference type="ARBA" id="ARBA00004819"/>
    </source>
</evidence>
<dbReference type="EMBL" id="LJXT01000011">
    <property type="protein sequence ID" value="KPQ19323.1"/>
    <property type="molecule type" value="Genomic_DNA"/>
</dbReference>
<dbReference type="NCBIfam" id="TIGR00713">
    <property type="entry name" value="hemL"/>
    <property type="match status" value="1"/>
</dbReference>
<evidence type="ECO:0000256" key="7">
    <source>
        <dbReference type="HAMAP-Rule" id="MF_00375"/>
    </source>
</evidence>
<comment type="cofactor">
    <cofactor evidence="1 7">
        <name>pyridoxal 5'-phosphate</name>
        <dbReference type="ChEBI" id="CHEBI:597326"/>
    </cofactor>
</comment>
<dbReference type="AlphaFoldDB" id="A0A0P8AKS3"/>
<evidence type="ECO:0000256" key="4">
    <source>
        <dbReference type="ARBA" id="ARBA00022898"/>
    </source>
</evidence>
<dbReference type="OrthoDB" id="9807885at2"/>
<dbReference type="PATRIC" id="fig|1305737.6.peg.1238"/>
<dbReference type="InterPro" id="IPR005814">
    <property type="entry name" value="Aminotrans_3"/>
</dbReference>
<dbReference type="InterPro" id="IPR015421">
    <property type="entry name" value="PyrdxlP-dep_Trfase_major"/>
</dbReference>
<organism evidence="8 9">
    <name type="scientific">Algoriphagus marincola HL-49</name>
    <dbReference type="NCBI Taxonomy" id="1305737"/>
    <lineage>
        <taxon>Bacteria</taxon>
        <taxon>Pseudomonadati</taxon>
        <taxon>Bacteroidota</taxon>
        <taxon>Cytophagia</taxon>
        <taxon>Cytophagales</taxon>
        <taxon>Cyclobacteriaceae</taxon>
        <taxon>Algoriphagus</taxon>
    </lineage>
</organism>